<comment type="catalytic activity">
    <reaction evidence="1">
        <text>[protein]-peptidylproline (omega=180) = [protein]-peptidylproline (omega=0)</text>
        <dbReference type="Rhea" id="RHEA:16237"/>
        <dbReference type="Rhea" id="RHEA-COMP:10747"/>
        <dbReference type="Rhea" id="RHEA-COMP:10748"/>
        <dbReference type="ChEBI" id="CHEBI:83833"/>
        <dbReference type="ChEBI" id="CHEBI:83834"/>
        <dbReference type="EC" id="5.2.1.8"/>
    </reaction>
</comment>
<dbReference type="STRING" id="1285242.A6A04_14625"/>
<feature type="chain" id="PRO_5008092268" description="Parvulin-like PPIase" evidence="9">
    <location>
        <begin position="27"/>
        <end position="281"/>
    </location>
</feature>
<evidence type="ECO:0000256" key="4">
    <source>
        <dbReference type="ARBA" id="ARBA00018370"/>
    </source>
</evidence>
<dbReference type="Gene3D" id="1.10.8.1040">
    <property type="match status" value="1"/>
</dbReference>
<evidence type="ECO:0000313" key="12">
    <source>
        <dbReference type="Proteomes" id="UP000078428"/>
    </source>
</evidence>
<dbReference type="SUPFAM" id="SSF54534">
    <property type="entry name" value="FKBP-like"/>
    <property type="match status" value="1"/>
</dbReference>
<feature type="domain" description="PpiC" evidence="10">
    <location>
        <begin position="135"/>
        <end position="226"/>
    </location>
</feature>
<dbReference type="InterPro" id="IPR050245">
    <property type="entry name" value="PrsA_foldase"/>
</dbReference>
<organism evidence="11 12">
    <name type="scientific">Paramagnetospirillum marisnigri</name>
    <dbReference type="NCBI Taxonomy" id="1285242"/>
    <lineage>
        <taxon>Bacteria</taxon>
        <taxon>Pseudomonadati</taxon>
        <taxon>Pseudomonadota</taxon>
        <taxon>Alphaproteobacteria</taxon>
        <taxon>Rhodospirillales</taxon>
        <taxon>Magnetospirillaceae</taxon>
        <taxon>Paramagnetospirillum</taxon>
    </lineage>
</organism>
<reference evidence="11 12" key="1">
    <citation type="submission" date="2016-04" db="EMBL/GenBank/DDBJ databases">
        <title>Draft genome sequence of freshwater magnetotactic bacteria Magnetospirillum marisnigri SP-1 and Magnetospirillum moscoviense BB-1.</title>
        <authorList>
            <person name="Koziaeva V."/>
            <person name="Dziuba M.V."/>
            <person name="Ivanov T.M."/>
            <person name="Kuznetsov B."/>
            <person name="Grouzdev D.S."/>
        </authorList>
    </citation>
    <scope>NUCLEOTIDE SEQUENCE [LARGE SCALE GENOMIC DNA]</scope>
    <source>
        <strain evidence="11 12">SP-1</strain>
    </source>
</reference>
<evidence type="ECO:0000256" key="9">
    <source>
        <dbReference type="SAM" id="SignalP"/>
    </source>
</evidence>
<sequence>MKTLFARCSVLALALAAGFAASPAFAADQKNTVVANVNGTDVKLSSLADFARQMGPQAAQAPYEVMLEVVINNQLVYEQAKKDKMDADPEIRAALKRIEMQMVTQAYMQKKVRPSISETALKARYDKAAKEFVPSEEVRARHILVDTEEAAKSIISELNRGSDFAELARSRSKDSGSGQQGGDLGYFVQKAMVPEFATAAFAMRPGEVSKTPVKSQFGYHIIKVEDKRMATLPPYDQAKPILAQQIGEEIQQKLVMDLREKAKIKRFKPDGTPLGEAPKQQ</sequence>
<dbReference type="GO" id="GO:0003755">
    <property type="term" value="F:peptidyl-prolyl cis-trans isomerase activity"/>
    <property type="evidence" value="ECO:0007669"/>
    <property type="project" value="UniProtKB-KW"/>
</dbReference>
<keyword evidence="12" id="KW-1185">Reference proteome</keyword>
<dbReference type="Pfam" id="PF13616">
    <property type="entry name" value="Rotamase_3"/>
    <property type="match status" value="1"/>
</dbReference>
<evidence type="ECO:0000256" key="6">
    <source>
        <dbReference type="ARBA" id="ARBA00030642"/>
    </source>
</evidence>
<evidence type="ECO:0000256" key="8">
    <source>
        <dbReference type="PROSITE-ProRule" id="PRU00278"/>
    </source>
</evidence>
<proteinExistence type="inferred from homology"/>
<dbReference type="Proteomes" id="UP000078428">
    <property type="component" value="Unassembled WGS sequence"/>
</dbReference>
<evidence type="ECO:0000256" key="1">
    <source>
        <dbReference type="ARBA" id="ARBA00000971"/>
    </source>
</evidence>
<evidence type="ECO:0000256" key="5">
    <source>
        <dbReference type="ARBA" id="ARBA00023110"/>
    </source>
</evidence>
<dbReference type="EMBL" id="LWQT01000040">
    <property type="protein sequence ID" value="OAN53184.1"/>
    <property type="molecule type" value="Genomic_DNA"/>
</dbReference>
<dbReference type="OrthoDB" id="14196at2"/>
<comment type="similarity">
    <text evidence="2">Belongs to the PpiC/parvulin rotamase family.</text>
</comment>
<keyword evidence="8 11" id="KW-0413">Isomerase</keyword>
<evidence type="ECO:0000256" key="3">
    <source>
        <dbReference type="ARBA" id="ARBA00013194"/>
    </source>
</evidence>
<dbReference type="InterPro" id="IPR046357">
    <property type="entry name" value="PPIase_dom_sf"/>
</dbReference>
<dbReference type="RefSeq" id="WP_068490367.1">
    <property type="nucleotide sequence ID" value="NZ_LWQT01000040.1"/>
</dbReference>
<evidence type="ECO:0000256" key="7">
    <source>
        <dbReference type="ARBA" id="ARBA00031484"/>
    </source>
</evidence>
<keyword evidence="9" id="KW-0732">Signal</keyword>
<dbReference type="InterPro" id="IPR023058">
    <property type="entry name" value="PPIase_PpiC_CS"/>
</dbReference>
<evidence type="ECO:0000313" key="11">
    <source>
        <dbReference type="EMBL" id="OAN53184.1"/>
    </source>
</evidence>
<dbReference type="AlphaFoldDB" id="A0A178MTL7"/>
<dbReference type="Gene3D" id="3.10.50.40">
    <property type="match status" value="1"/>
</dbReference>
<dbReference type="PANTHER" id="PTHR47245:SF2">
    <property type="entry name" value="PEPTIDYL-PROLYL CIS-TRANS ISOMERASE HP_0175-RELATED"/>
    <property type="match status" value="1"/>
</dbReference>
<dbReference type="PANTHER" id="PTHR47245">
    <property type="entry name" value="PEPTIDYLPROLYL ISOMERASE"/>
    <property type="match status" value="1"/>
</dbReference>
<dbReference type="PROSITE" id="PS01096">
    <property type="entry name" value="PPIC_PPIASE_1"/>
    <property type="match status" value="1"/>
</dbReference>
<dbReference type="InterPro" id="IPR000297">
    <property type="entry name" value="PPIase_PpiC"/>
</dbReference>
<accession>A0A178MTL7</accession>
<keyword evidence="5 8" id="KW-0697">Rotamase</keyword>
<feature type="signal peptide" evidence="9">
    <location>
        <begin position="1"/>
        <end position="26"/>
    </location>
</feature>
<dbReference type="PROSITE" id="PS50198">
    <property type="entry name" value="PPIC_PPIASE_2"/>
    <property type="match status" value="1"/>
</dbReference>
<protein>
    <recommendedName>
        <fullName evidence="4">Parvulin-like PPIase</fullName>
        <ecNumber evidence="3">5.2.1.8</ecNumber>
    </recommendedName>
    <alternativeName>
        <fullName evidence="6">Peptidyl-prolyl cis-trans isomerase plp</fullName>
    </alternativeName>
    <alternativeName>
        <fullName evidence="7">Rotamase plp</fullName>
    </alternativeName>
</protein>
<dbReference type="EC" id="5.2.1.8" evidence="3"/>
<comment type="caution">
    <text evidence="11">The sequence shown here is derived from an EMBL/GenBank/DDBJ whole genome shotgun (WGS) entry which is preliminary data.</text>
</comment>
<evidence type="ECO:0000259" key="10">
    <source>
        <dbReference type="PROSITE" id="PS50198"/>
    </source>
</evidence>
<name>A0A178MTL7_9PROT</name>
<evidence type="ECO:0000256" key="2">
    <source>
        <dbReference type="ARBA" id="ARBA00007656"/>
    </source>
</evidence>
<gene>
    <name evidence="11" type="ORF">A6A04_14625</name>
</gene>